<dbReference type="InterPro" id="IPR036291">
    <property type="entry name" value="NAD(P)-bd_dom_sf"/>
</dbReference>
<dbReference type="EMBL" id="CAGS01000499">
    <property type="protein sequence ID" value="CCF85717.1"/>
    <property type="molecule type" value="Genomic_DNA"/>
</dbReference>
<sequence>MTKNGTNSPPDTVVVTGSSTGLGLEIALYLAGHGFKVYATVRNLESRPAVLQAAAERNVELEVVQLDITDPASIKSAITSIVDETGGIFGLINNAGQGLRGCLEDLSEEEIRQGFEANVFGTIAVTKAVLPQMRAAGRGRIVTISSVGGRISSFGLSIYCGSKFAQEGFAEALALEIAPFGLQAILIEPGIINTTRWTTNRGTGKRAYDPASPYARFFQRSEELADQRVQISKTQPVDVAKTVQKALTAKRPRMRYVVGRPAAAAIILRRYLPERVFERVYFGSLLRQITKEGQPEKWDIASSQPEPQKQ</sequence>
<feature type="domain" description="Ketoreductase" evidence="4">
    <location>
        <begin position="11"/>
        <end position="190"/>
    </location>
</feature>
<dbReference type="PANTHER" id="PTHR43976:SF16">
    <property type="entry name" value="SHORT-CHAIN DEHYDROGENASE_REDUCTASE FAMILY PROTEIN"/>
    <property type="match status" value="1"/>
</dbReference>
<evidence type="ECO:0000256" key="1">
    <source>
        <dbReference type="ARBA" id="ARBA00006484"/>
    </source>
</evidence>
<dbReference type="Gene3D" id="3.40.50.720">
    <property type="entry name" value="NAD(P)-binding Rossmann-like Domain"/>
    <property type="match status" value="1"/>
</dbReference>
<dbReference type="InterPro" id="IPR051911">
    <property type="entry name" value="SDR_oxidoreductase"/>
</dbReference>
<keyword evidence="2" id="KW-0560">Oxidoreductase</keyword>
<dbReference type="Proteomes" id="UP000004221">
    <property type="component" value="Unassembled WGS sequence"/>
</dbReference>
<name>I4EM04_9BACT</name>
<evidence type="ECO:0000256" key="2">
    <source>
        <dbReference type="ARBA" id="ARBA00023002"/>
    </source>
</evidence>
<evidence type="ECO:0000256" key="3">
    <source>
        <dbReference type="RuleBase" id="RU000363"/>
    </source>
</evidence>
<reference evidence="5 6" key="1">
    <citation type="journal article" date="2012" name="ISME J.">
        <title>Nitrification expanded: discovery, physiology and genomics of a nitrite-oxidizing bacterium from the phylum Chloroflexi.</title>
        <authorList>
            <person name="Sorokin D.Y."/>
            <person name="Lucker S."/>
            <person name="Vejmelkova D."/>
            <person name="Kostrikina N.A."/>
            <person name="Kleerebezem R."/>
            <person name="Rijpstra W.I."/>
            <person name="Damste J.S."/>
            <person name="Le Paslier D."/>
            <person name="Muyzer G."/>
            <person name="Wagner M."/>
            <person name="van Loosdrecht M.C."/>
            <person name="Daims H."/>
        </authorList>
    </citation>
    <scope>NUCLEOTIDE SEQUENCE [LARGE SCALE GENOMIC DNA]</scope>
    <source>
        <strain evidence="6">none</strain>
    </source>
</reference>
<dbReference type="GO" id="GO:0016491">
    <property type="term" value="F:oxidoreductase activity"/>
    <property type="evidence" value="ECO:0007669"/>
    <property type="project" value="UniProtKB-KW"/>
</dbReference>
<evidence type="ECO:0000259" key="4">
    <source>
        <dbReference type="SMART" id="SM00822"/>
    </source>
</evidence>
<dbReference type="PRINTS" id="PR00080">
    <property type="entry name" value="SDRFAMILY"/>
</dbReference>
<comment type="similarity">
    <text evidence="1 3">Belongs to the short-chain dehydrogenases/reductases (SDR) family.</text>
</comment>
<dbReference type="CDD" id="cd05374">
    <property type="entry name" value="17beta-HSD-like_SDR_c"/>
    <property type="match status" value="1"/>
</dbReference>
<organism evidence="5 6">
    <name type="scientific">Nitrolancea hollandica Lb</name>
    <dbReference type="NCBI Taxonomy" id="1129897"/>
    <lineage>
        <taxon>Bacteria</taxon>
        <taxon>Pseudomonadati</taxon>
        <taxon>Thermomicrobiota</taxon>
        <taxon>Thermomicrobia</taxon>
        <taxon>Sphaerobacterales</taxon>
        <taxon>Sphaerobacterineae</taxon>
        <taxon>Sphaerobacteraceae</taxon>
        <taxon>Nitrolancea</taxon>
    </lineage>
</organism>
<dbReference type="InterPro" id="IPR057326">
    <property type="entry name" value="KR_dom"/>
</dbReference>
<accession>I4EM04</accession>
<evidence type="ECO:0000313" key="6">
    <source>
        <dbReference type="Proteomes" id="UP000004221"/>
    </source>
</evidence>
<dbReference type="RefSeq" id="WP_008480835.1">
    <property type="nucleotide sequence ID" value="NZ_CAGS01000499.1"/>
</dbReference>
<dbReference type="PANTHER" id="PTHR43976">
    <property type="entry name" value="SHORT CHAIN DEHYDROGENASE"/>
    <property type="match status" value="1"/>
</dbReference>
<protein>
    <submittedName>
        <fullName evidence="5">Short-chain dehydrogenase/reductase SDR</fullName>
    </submittedName>
</protein>
<dbReference type="AlphaFoldDB" id="I4EM04"/>
<comment type="caution">
    <text evidence="5">The sequence shown here is derived from an EMBL/GenBank/DDBJ whole genome shotgun (WGS) entry which is preliminary data.</text>
</comment>
<dbReference type="Pfam" id="PF00106">
    <property type="entry name" value="adh_short"/>
    <property type="match status" value="1"/>
</dbReference>
<dbReference type="SUPFAM" id="SSF51735">
    <property type="entry name" value="NAD(P)-binding Rossmann-fold domains"/>
    <property type="match status" value="1"/>
</dbReference>
<evidence type="ECO:0000313" key="5">
    <source>
        <dbReference type="EMBL" id="CCF85717.1"/>
    </source>
</evidence>
<dbReference type="InterPro" id="IPR002347">
    <property type="entry name" value="SDR_fam"/>
</dbReference>
<dbReference type="SMART" id="SM00822">
    <property type="entry name" value="PKS_KR"/>
    <property type="match status" value="1"/>
</dbReference>
<gene>
    <name evidence="5" type="ORF">NITHO_5480005</name>
</gene>
<keyword evidence="6" id="KW-1185">Reference proteome</keyword>
<dbReference type="PRINTS" id="PR00081">
    <property type="entry name" value="GDHRDH"/>
</dbReference>
<dbReference type="OrthoDB" id="9775296at2"/>
<proteinExistence type="inferred from homology"/>